<dbReference type="OrthoDB" id="9539340at2759"/>
<evidence type="ECO:0000313" key="3">
    <source>
        <dbReference type="RefSeq" id="XP_004398278.1"/>
    </source>
</evidence>
<dbReference type="CTD" id="123522316"/>
<accession>A0A2U3VSL9</accession>
<dbReference type="RefSeq" id="XP_004398278.1">
    <property type="nucleotide sequence ID" value="XM_004398221.1"/>
</dbReference>
<dbReference type="AlphaFoldDB" id="A0A2U3VSL9"/>
<gene>
    <name evidence="3" type="primary">LOC101378042</name>
</gene>
<evidence type="ECO:0000313" key="2">
    <source>
        <dbReference type="Proteomes" id="UP000245340"/>
    </source>
</evidence>
<dbReference type="InterPro" id="IPR040425">
    <property type="entry name" value="C20orf141-like"/>
</dbReference>
<feature type="region of interest" description="Disordered" evidence="1">
    <location>
        <begin position="170"/>
        <end position="202"/>
    </location>
</feature>
<dbReference type="InParanoid" id="A0A2U3VSL9"/>
<feature type="compositionally biased region" description="Gly residues" evidence="1">
    <location>
        <begin position="189"/>
        <end position="202"/>
    </location>
</feature>
<dbReference type="Pfam" id="PF17717">
    <property type="entry name" value="DUF5562"/>
    <property type="match status" value="2"/>
</dbReference>
<protein>
    <submittedName>
        <fullName evidence="3">Uncharacterized protein C20orf141 homolog</fullName>
    </submittedName>
</protein>
<name>A0A2U3VSL9_ODORO</name>
<dbReference type="Proteomes" id="UP000245340">
    <property type="component" value="Unplaced"/>
</dbReference>
<dbReference type="PANTHER" id="PTHR39222:SF1">
    <property type="entry name" value="RIKEN CDNA 1700020A23 GENE"/>
    <property type="match status" value="1"/>
</dbReference>
<reference evidence="3" key="1">
    <citation type="submission" date="2025-08" db="UniProtKB">
        <authorList>
            <consortium name="RefSeq"/>
        </authorList>
    </citation>
    <scope>IDENTIFICATION</scope>
</reference>
<dbReference type="GeneID" id="101378042"/>
<sequence>MAQLCSPMCKALPYPIPVPPRGLGAGEGSHSPVGPCMSAWDPSAAQLRDSVLGLGAWGLTAGWPSQPRCCWPPADTPPGRLESGATLLPAVAVTGRLGPQEALLLALLGLGLLLGARSVPPALPGLAFRPHPEIHWPCCFPRSPFPPSWVEQAGGNPFISSLNCRGPLAPQHGRRIPGSASETAREGGVKGQGARAGCGGHL</sequence>
<evidence type="ECO:0000256" key="1">
    <source>
        <dbReference type="SAM" id="MobiDB-lite"/>
    </source>
</evidence>
<keyword evidence="2" id="KW-1185">Reference proteome</keyword>
<dbReference type="KEGG" id="oro:101378042"/>
<proteinExistence type="predicted"/>
<dbReference type="PANTHER" id="PTHR39222">
    <property type="entry name" value="MCG9903"/>
    <property type="match status" value="1"/>
</dbReference>
<organism evidence="2 3">
    <name type="scientific">Odobenus rosmarus divergens</name>
    <name type="common">Pacific walrus</name>
    <dbReference type="NCBI Taxonomy" id="9708"/>
    <lineage>
        <taxon>Eukaryota</taxon>
        <taxon>Metazoa</taxon>
        <taxon>Chordata</taxon>
        <taxon>Craniata</taxon>
        <taxon>Vertebrata</taxon>
        <taxon>Euteleostomi</taxon>
        <taxon>Mammalia</taxon>
        <taxon>Eutheria</taxon>
        <taxon>Laurasiatheria</taxon>
        <taxon>Carnivora</taxon>
        <taxon>Caniformia</taxon>
        <taxon>Pinnipedia</taxon>
        <taxon>Odobenidae</taxon>
        <taxon>Odobenus</taxon>
    </lineage>
</organism>